<dbReference type="Pfam" id="PF07727">
    <property type="entry name" value="RVT_2"/>
    <property type="match status" value="1"/>
</dbReference>
<feature type="domain" description="Reverse transcriptase Ty1/copia-type" evidence="1">
    <location>
        <begin position="55"/>
        <end position="152"/>
    </location>
</feature>
<dbReference type="Proteomes" id="UP000257109">
    <property type="component" value="Unassembled WGS sequence"/>
</dbReference>
<evidence type="ECO:0000313" key="2">
    <source>
        <dbReference type="EMBL" id="RDX85863.1"/>
    </source>
</evidence>
<evidence type="ECO:0000313" key="3">
    <source>
        <dbReference type="Proteomes" id="UP000257109"/>
    </source>
</evidence>
<gene>
    <name evidence="2" type="ORF">CR513_32881</name>
</gene>
<organism evidence="2 3">
    <name type="scientific">Mucuna pruriens</name>
    <name type="common">Velvet bean</name>
    <name type="synonym">Dolichos pruriens</name>
    <dbReference type="NCBI Taxonomy" id="157652"/>
    <lineage>
        <taxon>Eukaryota</taxon>
        <taxon>Viridiplantae</taxon>
        <taxon>Streptophyta</taxon>
        <taxon>Embryophyta</taxon>
        <taxon>Tracheophyta</taxon>
        <taxon>Spermatophyta</taxon>
        <taxon>Magnoliopsida</taxon>
        <taxon>eudicotyledons</taxon>
        <taxon>Gunneridae</taxon>
        <taxon>Pentapetalae</taxon>
        <taxon>rosids</taxon>
        <taxon>fabids</taxon>
        <taxon>Fabales</taxon>
        <taxon>Fabaceae</taxon>
        <taxon>Papilionoideae</taxon>
        <taxon>50 kb inversion clade</taxon>
        <taxon>NPAAA clade</taxon>
        <taxon>indigoferoid/millettioid clade</taxon>
        <taxon>Phaseoleae</taxon>
        <taxon>Mucuna</taxon>
    </lineage>
</organism>
<keyword evidence="3" id="KW-1185">Reference proteome</keyword>
<sequence length="223" mass="25401">MVKAQVPQLPQEMQRSFVWVSCGLSKGVVRPILGLYKGATKGELLIQVSRFCFTYQTWDIVSCPPSIKPLGSKFVFSIKFRLDGSIDRYKAQLIVLGNKQEYELDYDETFAPIAKMTTVHTLLALVASQSWPLHQMNVKNAFLHGDLKEEQIQFTMNKRNTLKLTVTRSEKHMIIESSTYHITGGKGCHTRGPRNPKFVRLGSLKGESSKWYLLVIMVVLYSR</sequence>
<accession>A0A371G692</accession>
<dbReference type="InterPro" id="IPR013103">
    <property type="entry name" value="RVT_2"/>
</dbReference>
<reference evidence="2" key="1">
    <citation type="submission" date="2018-05" db="EMBL/GenBank/DDBJ databases">
        <title>Draft genome of Mucuna pruriens seed.</title>
        <authorList>
            <person name="Nnadi N.E."/>
            <person name="Vos R."/>
            <person name="Hasami M.H."/>
            <person name="Devisetty U.K."/>
            <person name="Aguiy J.C."/>
        </authorList>
    </citation>
    <scope>NUCLEOTIDE SEQUENCE [LARGE SCALE GENOMIC DNA]</scope>
    <source>
        <strain evidence="2">JCA_2017</strain>
    </source>
</reference>
<dbReference type="STRING" id="157652.A0A371G692"/>
<comment type="caution">
    <text evidence="2">The sequence shown here is derived from an EMBL/GenBank/DDBJ whole genome shotgun (WGS) entry which is preliminary data.</text>
</comment>
<proteinExistence type="predicted"/>
<dbReference type="EMBL" id="QJKJ01006678">
    <property type="protein sequence ID" value="RDX85863.1"/>
    <property type="molecule type" value="Genomic_DNA"/>
</dbReference>
<dbReference type="AlphaFoldDB" id="A0A371G692"/>
<protein>
    <recommendedName>
        <fullName evidence="1">Reverse transcriptase Ty1/copia-type domain-containing protein</fullName>
    </recommendedName>
</protein>
<name>A0A371G692_MUCPR</name>
<feature type="non-terminal residue" evidence="2">
    <location>
        <position position="1"/>
    </location>
</feature>
<dbReference type="OrthoDB" id="1429026at2759"/>
<evidence type="ECO:0000259" key="1">
    <source>
        <dbReference type="Pfam" id="PF07727"/>
    </source>
</evidence>